<accession>D7E4Q7</accession>
<organism evidence="3 4">
    <name type="scientific">Nostoc azollae (strain 0708)</name>
    <name type="common">Anabaena azollae (strain 0708)</name>
    <dbReference type="NCBI Taxonomy" id="551115"/>
    <lineage>
        <taxon>Bacteria</taxon>
        <taxon>Bacillati</taxon>
        <taxon>Cyanobacteriota</taxon>
        <taxon>Cyanophyceae</taxon>
        <taxon>Nostocales</taxon>
        <taxon>Nostocaceae</taxon>
        <taxon>Trichormus</taxon>
    </lineage>
</organism>
<evidence type="ECO:0000313" key="3">
    <source>
        <dbReference type="EMBL" id="ADI65373.1"/>
    </source>
</evidence>
<dbReference type="HOGENOM" id="CLU_158592_0_0_3"/>
<evidence type="ECO:0000313" key="4">
    <source>
        <dbReference type="Proteomes" id="UP000001511"/>
    </source>
</evidence>
<gene>
    <name evidence="3" type="ordered locus">Aazo_3860</name>
</gene>
<keyword evidence="2" id="KW-0732">Signal</keyword>
<dbReference type="RefSeq" id="WP_013192386.1">
    <property type="nucleotide sequence ID" value="NC_014248.1"/>
</dbReference>
<feature type="region of interest" description="Disordered" evidence="1">
    <location>
        <begin position="92"/>
        <end position="124"/>
    </location>
</feature>
<dbReference type="EMBL" id="CP002059">
    <property type="protein sequence ID" value="ADI65373.1"/>
    <property type="molecule type" value="Genomic_DNA"/>
</dbReference>
<evidence type="ECO:0000256" key="1">
    <source>
        <dbReference type="SAM" id="MobiDB-lite"/>
    </source>
</evidence>
<name>D7E4Q7_NOSA0</name>
<keyword evidence="4" id="KW-1185">Reference proteome</keyword>
<feature type="signal peptide" evidence="2">
    <location>
        <begin position="1"/>
        <end position="32"/>
    </location>
</feature>
<reference evidence="3 4" key="1">
    <citation type="journal article" date="2010" name="PLoS ONE">
        <title>Genome erosion in a nitrogen-fixing vertically transmitted endosymbiotic multicellular cyanobacterium.</title>
        <authorList>
            <person name="Ran L."/>
            <person name="Larsson J."/>
            <person name="Vigil-Stenman T."/>
            <person name="Nylander J.A."/>
            <person name="Ininbergs K."/>
            <person name="Zheng W.W."/>
            <person name="Lapidus A."/>
            <person name="Lowry S."/>
            <person name="Haselkorn R."/>
            <person name="Bergman B."/>
        </authorList>
    </citation>
    <scope>NUCLEOTIDE SEQUENCE [LARGE SCALE GENOMIC DNA]</scope>
    <source>
        <strain evidence="3 4">0708</strain>
    </source>
</reference>
<protein>
    <submittedName>
        <fullName evidence="3">Uncharacterized protein</fullName>
    </submittedName>
</protein>
<dbReference type="eggNOG" id="ENOG50339PS">
    <property type="taxonomic scope" value="Bacteria"/>
</dbReference>
<feature type="region of interest" description="Disordered" evidence="1">
    <location>
        <begin position="32"/>
        <end position="53"/>
    </location>
</feature>
<feature type="chain" id="PRO_5003094846" evidence="2">
    <location>
        <begin position="33"/>
        <end position="124"/>
    </location>
</feature>
<sequence>MKQPSLRIQKILIATLAGLSFASLLTEQPSLADTNQPFSGLDNGTNSNPLSGNSSDFNLFNLIHQANFGTPNWDSNQQNQQLHDAAVDFKDRQKKLIQGQQQQNPNLPTSGQNTSALIILPSDK</sequence>
<dbReference type="OrthoDB" id="495412at2"/>
<proteinExistence type="predicted"/>
<dbReference type="Proteomes" id="UP000001511">
    <property type="component" value="Chromosome"/>
</dbReference>
<dbReference type="KEGG" id="naz:Aazo_3860"/>
<feature type="compositionally biased region" description="Low complexity" evidence="1">
    <location>
        <begin position="96"/>
        <end position="108"/>
    </location>
</feature>
<evidence type="ECO:0000256" key="2">
    <source>
        <dbReference type="SAM" id="SignalP"/>
    </source>
</evidence>
<dbReference type="AlphaFoldDB" id="D7E4Q7"/>